<name>A0A0C2X477_AMAMK</name>
<proteinExistence type="predicted"/>
<feature type="compositionally biased region" description="Basic and acidic residues" evidence="1">
    <location>
        <begin position="47"/>
        <end position="66"/>
    </location>
</feature>
<evidence type="ECO:0000256" key="1">
    <source>
        <dbReference type="SAM" id="MobiDB-lite"/>
    </source>
</evidence>
<accession>A0A0C2X477</accession>
<reference evidence="2 3" key="1">
    <citation type="submission" date="2014-04" db="EMBL/GenBank/DDBJ databases">
        <title>Evolutionary Origins and Diversification of the Mycorrhizal Mutualists.</title>
        <authorList>
            <consortium name="DOE Joint Genome Institute"/>
            <consortium name="Mycorrhizal Genomics Consortium"/>
            <person name="Kohler A."/>
            <person name="Kuo A."/>
            <person name="Nagy L.G."/>
            <person name="Floudas D."/>
            <person name="Copeland A."/>
            <person name="Barry K.W."/>
            <person name="Cichocki N."/>
            <person name="Veneault-Fourrey C."/>
            <person name="LaButti K."/>
            <person name="Lindquist E.A."/>
            <person name="Lipzen A."/>
            <person name="Lundell T."/>
            <person name="Morin E."/>
            <person name="Murat C."/>
            <person name="Riley R."/>
            <person name="Ohm R."/>
            <person name="Sun H."/>
            <person name="Tunlid A."/>
            <person name="Henrissat B."/>
            <person name="Grigoriev I.V."/>
            <person name="Hibbett D.S."/>
            <person name="Martin F."/>
        </authorList>
    </citation>
    <scope>NUCLEOTIDE SEQUENCE [LARGE SCALE GENOMIC DNA]</scope>
    <source>
        <strain evidence="2 3">Koide BX008</strain>
    </source>
</reference>
<dbReference type="EMBL" id="KN818258">
    <property type="protein sequence ID" value="KIL63498.1"/>
    <property type="molecule type" value="Genomic_DNA"/>
</dbReference>
<evidence type="ECO:0000313" key="3">
    <source>
        <dbReference type="Proteomes" id="UP000054549"/>
    </source>
</evidence>
<dbReference type="HOGENOM" id="CLU_2830666_0_0_1"/>
<keyword evidence="3" id="KW-1185">Reference proteome</keyword>
<organism evidence="2 3">
    <name type="scientific">Amanita muscaria (strain Koide BX008)</name>
    <dbReference type="NCBI Taxonomy" id="946122"/>
    <lineage>
        <taxon>Eukaryota</taxon>
        <taxon>Fungi</taxon>
        <taxon>Dikarya</taxon>
        <taxon>Basidiomycota</taxon>
        <taxon>Agaricomycotina</taxon>
        <taxon>Agaricomycetes</taxon>
        <taxon>Agaricomycetidae</taxon>
        <taxon>Agaricales</taxon>
        <taxon>Pluteineae</taxon>
        <taxon>Amanitaceae</taxon>
        <taxon>Amanita</taxon>
    </lineage>
</organism>
<evidence type="ECO:0000313" key="2">
    <source>
        <dbReference type="EMBL" id="KIL63498.1"/>
    </source>
</evidence>
<dbReference type="Proteomes" id="UP000054549">
    <property type="component" value="Unassembled WGS sequence"/>
</dbReference>
<feature type="region of interest" description="Disordered" evidence="1">
    <location>
        <begin position="43"/>
        <end position="66"/>
    </location>
</feature>
<dbReference type="AlphaFoldDB" id="A0A0C2X477"/>
<gene>
    <name evidence="2" type="ORF">M378DRAFT_164367</name>
</gene>
<sequence>MRVLSPPPSYTYGMAVTPGKRKCHAKDPLTPYISPKFFRTFTAGEAEEGKGEEDKGRDTIKRGKTW</sequence>
<protein>
    <submittedName>
        <fullName evidence="2">Uncharacterized protein</fullName>
    </submittedName>
</protein>
<dbReference type="InParanoid" id="A0A0C2X477"/>